<feature type="transmembrane region" description="Helical" evidence="8">
    <location>
        <begin position="14"/>
        <end position="35"/>
    </location>
</feature>
<dbReference type="PANTHER" id="PTHR33908:SF3">
    <property type="entry name" value="UNDECAPRENYL PHOSPHATE-ALPHA-4-AMINO-4-DEOXY-L-ARABINOSE ARABINOSYL TRANSFERASE"/>
    <property type="match status" value="1"/>
</dbReference>
<feature type="transmembrane region" description="Helical" evidence="8">
    <location>
        <begin position="159"/>
        <end position="178"/>
    </location>
</feature>
<evidence type="ECO:0000256" key="2">
    <source>
        <dbReference type="ARBA" id="ARBA00022475"/>
    </source>
</evidence>
<feature type="transmembrane region" description="Helical" evidence="8">
    <location>
        <begin position="128"/>
        <end position="147"/>
    </location>
</feature>
<dbReference type="AlphaFoldDB" id="A0A381UKG6"/>
<sequence>SVMGALLSAQFPRIWRLASPWSLASFGVVAIPWYLLCAAENPEFLEFFLISHNVERFLTPVFRHQQPFWFFGPVLLLGLAPWTATIVATLHDVTTRSSGRNWRGSPSMFLTGWVLFPVIFFSLSQSKLPGYVLPSVPAAVLLLAHVLASGIGNQTRARVLGLGAAASMGAIAVTFLIAPGVDSAGVEPGAVRPLALLLGTAALAASYLGYRRQLRATVTVSALGIALALWQLNTVLMPRLDPLISSRVLAREATALTAGHQLRSFDLHRTWHYGLEYYLQRPVAEWTTDVPQGTVVVTNLRGMRSMQLEGASVLLLQDVSAEALIVRIDPEGERLTHR</sequence>
<dbReference type="EMBL" id="UINC01006488">
    <property type="protein sequence ID" value="SVA27817.1"/>
    <property type="molecule type" value="Genomic_DNA"/>
</dbReference>
<evidence type="ECO:0000256" key="7">
    <source>
        <dbReference type="ARBA" id="ARBA00023136"/>
    </source>
</evidence>
<feature type="transmembrane region" description="Helical" evidence="8">
    <location>
        <begin position="190"/>
        <end position="210"/>
    </location>
</feature>
<dbReference type="InterPro" id="IPR050297">
    <property type="entry name" value="LipidA_mod_glycosyltrf_83"/>
</dbReference>
<feature type="transmembrane region" description="Helical" evidence="8">
    <location>
        <begin position="102"/>
        <end position="122"/>
    </location>
</feature>
<comment type="subcellular location">
    <subcellularLocation>
        <location evidence="1">Cell membrane</location>
        <topology evidence="1">Multi-pass membrane protein</topology>
    </subcellularLocation>
</comment>
<evidence type="ECO:0008006" key="10">
    <source>
        <dbReference type="Google" id="ProtNLM"/>
    </source>
</evidence>
<evidence type="ECO:0000256" key="3">
    <source>
        <dbReference type="ARBA" id="ARBA00022676"/>
    </source>
</evidence>
<dbReference type="GO" id="GO:0008610">
    <property type="term" value="P:lipid biosynthetic process"/>
    <property type="evidence" value="ECO:0007669"/>
    <property type="project" value="UniProtKB-ARBA"/>
</dbReference>
<keyword evidence="2" id="KW-1003">Cell membrane</keyword>
<keyword evidence="3" id="KW-0328">Glycosyltransferase</keyword>
<proteinExistence type="predicted"/>
<reference evidence="9" key="1">
    <citation type="submission" date="2018-05" db="EMBL/GenBank/DDBJ databases">
        <authorList>
            <person name="Lanie J.A."/>
            <person name="Ng W.-L."/>
            <person name="Kazmierczak K.M."/>
            <person name="Andrzejewski T.M."/>
            <person name="Davidsen T.M."/>
            <person name="Wayne K.J."/>
            <person name="Tettelin H."/>
            <person name="Glass J.I."/>
            <person name="Rusch D."/>
            <person name="Podicherti R."/>
            <person name="Tsui H.-C.T."/>
            <person name="Winkler M.E."/>
        </authorList>
    </citation>
    <scope>NUCLEOTIDE SEQUENCE</scope>
</reference>
<gene>
    <name evidence="9" type="ORF">METZ01_LOCUS80671</name>
</gene>
<feature type="transmembrane region" description="Helical" evidence="8">
    <location>
        <begin position="68"/>
        <end position="90"/>
    </location>
</feature>
<keyword evidence="5 8" id="KW-0812">Transmembrane</keyword>
<feature type="non-terminal residue" evidence="9">
    <location>
        <position position="1"/>
    </location>
</feature>
<keyword evidence="6 8" id="KW-1133">Transmembrane helix</keyword>
<evidence type="ECO:0000256" key="4">
    <source>
        <dbReference type="ARBA" id="ARBA00022679"/>
    </source>
</evidence>
<evidence type="ECO:0000256" key="5">
    <source>
        <dbReference type="ARBA" id="ARBA00022692"/>
    </source>
</evidence>
<name>A0A381UKG6_9ZZZZ</name>
<protein>
    <recommendedName>
        <fullName evidence="10">Glycosyltransferase RgtA/B/C/D-like domain-containing protein</fullName>
    </recommendedName>
</protein>
<dbReference type="GO" id="GO:0016763">
    <property type="term" value="F:pentosyltransferase activity"/>
    <property type="evidence" value="ECO:0007669"/>
    <property type="project" value="TreeGrafter"/>
</dbReference>
<evidence type="ECO:0000256" key="6">
    <source>
        <dbReference type="ARBA" id="ARBA00022989"/>
    </source>
</evidence>
<dbReference type="GO" id="GO:0005886">
    <property type="term" value="C:plasma membrane"/>
    <property type="evidence" value="ECO:0007669"/>
    <property type="project" value="UniProtKB-SubCell"/>
</dbReference>
<accession>A0A381UKG6</accession>
<evidence type="ECO:0000256" key="8">
    <source>
        <dbReference type="SAM" id="Phobius"/>
    </source>
</evidence>
<keyword evidence="7 8" id="KW-0472">Membrane</keyword>
<evidence type="ECO:0000256" key="1">
    <source>
        <dbReference type="ARBA" id="ARBA00004651"/>
    </source>
</evidence>
<keyword evidence="4" id="KW-0808">Transferase</keyword>
<evidence type="ECO:0000313" key="9">
    <source>
        <dbReference type="EMBL" id="SVA27817.1"/>
    </source>
</evidence>
<dbReference type="PANTHER" id="PTHR33908">
    <property type="entry name" value="MANNOSYLTRANSFERASE YKCB-RELATED"/>
    <property type="match status" value="1"/>
</dbReference>
<organism evidence="9">
    <name type="scientific">marine metagenome</name>
    <dbReference type="NCBI Taxonomy" id="408172"/>
    <lineage>
        <taxon>unclassified sequences</taxon>
        <taxon>metagenomes</taxon>
        <taxon>ecological metagenomes</taxon>
    </lineage>
</organism>
<dbReference type="GO" id="GO:0010041">
    <property type="term" value="P:response to iron(III) ion"/>
    <property type="evidence" value="ECO:0007669"/>
    <property type="project" value="TreeGrafter"/>
</dbReference>